<accession>A0ACC0DQ48</accession>
<feature type="non-terminal residue" evidence="1">
    <location>
        <position position="122"/>
    </location>
</feature>
<reference evidence="2" key="2">
    <citation type="journal article" date="2018" name="Mol. Plant Microbe Interact.">
        <title>Genome sequence resources for the wheat stripe rust pathogen (Puccinia striiformis f. sp. tritici) and the barley stripe rust pathogen (Puccinia striiformis f. sp. hordei).</title>
        <authorList>
            <person name="Xia C."/>
            <person name="Wang M."/>
            <person name="Yin C."/>
            <person name="Cornejo O.E."/>
            <person name="Hulbert S.H."/>
            <person name="Chen X."/>
        </authorList>
    </citation>
    <scope>NUCLEOTIDE SEQUENCE [LARGE SCALE GENOMIC DNA]</scope>
    <source>
        <strain evidence="2">93-210</strain>
    </source>
</reference>
<keyword evidence="2" id="KW-1185">Reference proteome</keyword>
<reference evidence="2" key="1">
    <citation type="journal article" date="2018" name="BMC Genomics">
        <title>Genomic insights into host adaptation between the wheat stripe rust pathogen (Puccinia striiformis f. sp. tritici) and the barley stripe rust pathogen (Puccinia striiformis f. sp. hordei).</title>
        <authorList>
            <person name="Xia C."/>
            <person name="Wang M."/>
            <person name="Yin C."/>
            <person name="Cornejo O.E."/>
            <person name="Hulbert S.H."/>
            <person name="Chen X."/>
        </authorList>
    </citation>
    <scope>NUCLEOTIDE SEQUENCE [LARGE SCALE GENOMIC DNA]</scope>
    <source>
        <strain evidence="2">93-210</strain>
    </source>
</reference>
<dbReference type="Proteomes" id="UP001060170">
    <property type="component" value="Chromosome 18"/>
</dbReference>
<protein>
    <submittedName>
        <fullName evidence="1">Uncharacterized protein</fullName>
    </submittedName>
</protein>
<evidence type="ECO:0000313" key="1">
    <source>
        <dbReference type="EMBL" id="KAI7935768.1"/>
    </source>
</evidence>
<gene>
    <name evidence="1" type="ORF">MJO28_016639</name>
</gene>
<evidence type="ECO:0000313" key="2">
    <source>
        <dbReference type="Proteomes" id="UP001060170"/>
    </source>
</evidence>
<sequence>MLLNLTPQLAATICAQLLFTRNHRHNAFQLFNSLRYVPTGVTERVNNYLHKLGMTSSRQTAIEVLKTLMVMKTEKHKVKLEREKIATGTCNSIILACHERFCSPRSHHEAAKDSCPKLHNLL</sequence>
<proteinExistence type="predicted"/>
<organism evidence="1 2">
    <name type="scientific">Puccinia striiformis f. sp. tritici</name>
    <dbReference type="NCBI Taxonomy" id="168172"/>
    <lineage>
        <taxon>Eukaryota</taxon>
        <taxon>Fungi</taxon>
        <taxon>Dikarya</taxon>
        <taxon>Basidiomycota</taxon>
        <taxon>Pucciniomycotina</taxon>
        <taxon>Pucciniomycetes</taxon>
        <taxon>Pucciniales</taxon>
        <taxon>Pucciniaceae</taxon>
        <taxon>Puccinia</taxon>
    </lineage>
</organism>
<comment type="caution">
    <text evidence="1">The sequence shown here is derived from an EMBL/GenBank/DDBJ whole genome shotgun (WGS) entry which is preliminary data.</text>
</comment>
<name>A0ACC0DQ48_9BASI</name>
<dbReference type="EMBL" id="CM045882">
    <property type="protein sequence ID" value="KAI7935768.1"/>
    <property type="molecule type" value="Genomic_DNA"/>
</dbReference>
<reference evidence="1 2" key="3">
    <citation type="journal article" date="2022" name="Microbiol. Spectr.">
        <title>Folding features and dynamics of 3D genome architecture in plant fungal pathogens.</title>
        <authorList>
            <person name="Xia C."/>
        </authorList>
    </citation>
    <scope>NUCLEOTIDE SEQUENCE [LARGE SCALE GENOMIC DNA]</scope>
    <source>
        <strain evidence="1 2">93-210</strain>
    </source>
</reference>